<comment type="caution">
    <text evidence="3">The sequence shown here is derived from an EMBL/GenBank/DDBJ whole genome shotgun (WGS) entry which is preliminary data.</text>
</comment>
<feature type="domain" description="Gp58-like" evidence="2">
    <location>
        <begin position="1260"/>
        <end position="1468"/>
    </location>
</feature>
<dbReference type="GO" id="GO:0003682">
    <property type="term" value="F:chromatin binding"/>
    <property type="evidence" value="ECO:0007669"/>
    <property type="project" value="TreeGrafter"/>
</dbReference>
<organism evidence="3 4">
    <name type="scientific">Streptococcus suis</name>
    <dbReference type="NCBI Taxonomy" id="1307"/>
    <lineage>
        <taxon>Bacteria</taxon>
        <taxon>Bacillati</taxon>
        <taxon>Bacillota</taxon>
        <taxon>Bacilli</taxon>
        <taxon>Lactobacillales</taxon>
        <taxon>Streptococcaceae</taxon>
        <taxon>Streptococcus</taxon>
    </lineage>
</organism>
<evidence type="ECO:0000313" key="4">
    <source>
        <dbReference type="Proteomes" id="UP001152877"/>
    </source>
</evidence>
<name>A0A9X4MLV6_STRSU</name>
<gene>
    <name evidence="3" type="ORF">NOL11_03745</name>
</gene>
<dbReference type="PANTHER" id="PTHR43941:SF1">
    <property type="entry name" value="STRUCTURAL MAINTENANCE OF CHROMOSOMES PROTEIN 2"/>
    <property type="match status" value="1"/>
</dbReference>
<dbReference type="EMBL" id="JANFMI010000009">
    <property type="protein sequence ID" value="MDG4516086.1"/>
    <property type="molecule type" value="Genomic_DNA"/>
</dbReference>
<dbReference type="GO" id="GO:0000796">
    <property type="term" value="C:condensin complex"/>
    <property type="evidence" value="ECO:0007669"/>
    <property type="project" value="TreeGrafter"/>
</dbReference>
<dbReference type="Gene3D" id="1.10.287.1490">
    <property type="match status" value="1"/>
</dbReference>
<evidence type="ECO:0000313" key="3">
    <source>
        <dbReference type="EMBL" id="MDG4516086.1"/>
    </source>
</evidence>
<proteinExistence type="predicted"/>
<sequence>MVGTVTFNQAMLAKDRVFAIRAGTYTSSDIKEASFNYGYISGDALKPGGTVAGSAKLTFTSIITSFNKLDKVYPEIGLKVGDSFEWVAMGEYFVNDINIDRNRNTTELDLIDGMFKLNQPYISDLTYPAQIRDVIREICVKTGVELETDDLGFRAIQHHIQSKADKKDITFREVLSQAIQLLGFSAFFNRKGKLEIRGLIESNITITADNYFLHGLTKSELMYQIAGITCKKDKETLTVGLRTGRSLELENNFMIQNILDDLYYDLKNIRYYPYSLDWQGHLKLDVGQWVTLKTNKNETFKVPVLDQSFNFKGGLKSKISADSKPGNDTQYAYKGFLGKRIKQMSTEIEAEVQQQLEYKDKEFDEKINKVKSEINDGIEQAQAEAERHADAIKQAIDTEISQVNTSMQAQSQEHDRQVADILSKTQSVESLANQAKSDAASAIARANQVKTEAIADARAQVATVSQALNTAKSELQTAIASADQKARDSQASATALRNDLNLQASKILEQARAQTALTNRVSTVETLADGTRSTVAELSKTVSKATGDIASVTSRTKSVEDTLSQTRTQYEALTQTVNTQTGQIESINRKTADLQSGIDGVTERFENLRVGGENLLLNAGFEGAKDSSERFTVGGVTYVNKTMPNWQNLYNSGIQNPTTSYHAIYRESFKGKSPVIEFNESDGSRNWKAICTILQASDLNFGSYMFSADIYATGLGTKVWFGFYYYNKAGILNFHSGQTTINITTINDWHRVSGAIKLNNDIDLTKGVRFYIYAFGFTTNSILYLTKPQLEEGTVATTFSLAQETIRSEIAEYKRTADEASAELSRQIQTVDGKAVDAKTYAQQTATAINTRLESLETYKNAEGTRASQYFTASRDETARQLTAERTAIATNYVAKSTYDENIRGTALKLNEIKTTADTAKQNLATYQNTVDGKLEELTSSTQTLDGKISTASTKITQNANEISKRLTSTQVDKAITSKGYQTKSDVDSNITGRGYITSSALQPYALSTTVQNLVKETAGSFERQITETRGLIPTEVNQNLFDVVFSDLRATGGASFVQSDDGWIEVTIKNRWSGFHWLYSDNIKPSEKQYVLSYEAYLVDTVANTAYLETDFGSPDQSLRINKTPKRYTVVLNRPANIYSYINFVCDSSETGKKFRIRNIKLEEGIVSTPYIAPFPTTVLFNAVKDTVDAHKRLIGNGDSISQAIQSANKFERSISSGGDIYQAIETAKGLVTEVSGTNGLKTQVSTLAGSYAVKNLNSSGDILSQANLSSDLFLLEAKKIRLKGKTLADEIKAIDGKFGTLFVADGTFAKLNANVIGSQTITADKLKVDQAFFTKLMANDAYLRQLFAKSAFITQVQAVTLSASKISGGILTATNGAMKVNLNAGQILYYTDQAALKRVLTGYPTQFVKFATGTVTGKGNAGVTVIGSNRWNSESSNDGGFVGIRAWNGANIDQIDVVGDTVRLASSAFEAADGWNINTLPGKLDIDAFNADHRASSKIKVGDLWLWKNATTYSSMRDTINLIIDNLQLLHNNKSTERGYSYTLPAKV</sequence>
<dbReference type="Proteomes" id="UP001152877">
    <property type="component" value="Unassembled WGS sequence"/>
</dbReference>
<dbReference type="InterPro" id="IPR012892">
    <property type="entry name" value="Gp58"/>
</dbReference>
<evidence type="ECO:0000256" key="1">
    <source>
        <dbReference type="SAM" id="Coils"/>
    </source>
</evidence>
<keyword evidence="1" id="KW-0175">Coiled coil</keyword>
<evidence type="ECO:0000259" key="2">
    <source>
        <dbReference type="Pfam" id="PF07902"/>
    </source>
</evidence>
<dbReference type="PANTHER" id="PTHR43941">
    <property type="entry name" value="STRUCTURAL MAINTENANCE OF CHROMOSOMES PROTEIN 2"/>
    <property type="match status" value="1"/>
</dbReference>
<dbReference type="GO" id="GO:0000785">
    <property type="term" value="C:chromatin"/>
    <property type="evidence" value="ECO:0007669"/>
    <property type="project" value="TreeGrafter"/>
</dbReference>
<feature type="coiled-coil region" evidence="1">
    <location>
        <begin position="803"/>
        <end position="830"/>
    </location>
</feature>
<reference evidence="3" key="1">
    <citation type="submission" date="2022-07" db="EMBL/GenBank/DDBJ databases">
        <title>Whole Genome Sequencing of Streptococcus suis.</title>
        <authorList>
            <person name="Dai X."/>
            <person name="Huang J."/>
            <person name="Wang L."/>
        </authorList>
    </citation>
    <scope>NUCLEOTIDE SEQUENCE</scope>
    <source>
        <strain evidence="3">HDJ11</strain>
    </source>
</reference>
<dbReference type="GO" id="GO:0000793">
    <property type="term" value="C:condensed chromosome"/>
    <property type="evidence" value="ECO:0007669"/>
    <property type="project" value="TreeGrafter"/>
</dbReference>
<accession>A0A9X4MLV6</accession>
<protein>
    <submittedName>
        <fullName evidence="3">Gp58-like family protein</fullName>
    </submittedName>
</protein>
<feature type="coiled-coil region" evidence="1">
    <location>
        <begin position="910"/>
        <end position="937"/>
    </location>
</feature>
<dbReference type="Pfam" id="PF07902">
    <property type="entry name" value="Gp58"/>
    <property type="match status" value="1"/>
</dbReference>